<evidence type="ECO:0000256" key="3">
    <source>
        <dbReference type="ARBA" id="ARBA00022452"/>
    </source>
</evidence>
<evidence type="ECO:0000256" key="13">
    <source>
        <dbReference type="SAM" id="SignalP"/>
    </source>
</evidence>
<keyword evidence="4 10" id="KW-0812">Transmembrane</keyword>
<dbReference type="PROSITE" id="PS01156">
    <property type="entry name" value="TONB_DEPENDENT_REC_2"/>
    <property type="match status" value="1"/>
</dbReference>
<evidence type="ECO:0000256" key="11">
    <source>
        <dbReference type="PROSITE-ProRule" id="PRU10144"/>
    </source>
</evidence>
<keyword evidence="3 10" id="KW-1134">Transmembrane beta strand</keyword>
<evidence type="ECO:0000256" key="5">
    <source>
        <dbReference type="ARBA" id="ARBA00022729"/>
    </source>
</evidence>
<dbReference type="Pfam" id="PF00593">
    <property type="entry name" value="TonB_dep_Rec_b-barrel"/>
    <property type="match status" value="1"/>
</dbReference>
<dbReference type="EMBL" id="SMAI01000009">
    <property type="protein sequence ID" value="TCT03492.1"/>
    <property type="molecule type" value="Genomic_DNA"/>
</dbReference>
<keyword evidence="8 16" id="KW-0675">Receptor</keyword>
<feature type="domain" description="TonB-dependent receptor-like beta-barrel" evidence="14">
    <location>
        <begin position="182"/>
        <end position="662"/>
    </location>
</feature>
<evidence type="ECO:0000256" key="6">
    <source>
        <dbReference type="ARBA" id="ARBA00023077"/>
    </source>
</evidence>
<gene>
    <name evidence="16" type="ORF">EDC64_10942</name>
</gene>
<dbReference type="Pfam" id="PF07715">
    <property type="entry name" value="Plug"/>
    <property type="match status" value="1"/>
</dbReference>
<keyword evidence="7 10" id="KW-0472">Membrane</keyword>
<evidence type="ECO:0000256" key="8">
    <source>
        <dbReference type="ARBA" id="ARBA00023170"/>
    </source>
</evidence>
<dbReference type="AlphaFoldDB" id="A0A4R3LSJ0"/>
<dbReference type="InterPro" id="IPR012910">
    <property type="entry name" value="Plug_dom"/>
</dbReference>
<keyword evidence="17" id="KW-1185">Reference proteome</keyword>
<accession>A0A4R3LSJ0</accession>
<keyword evidence="5 13" id="KW-0732">Signal</keyword>
<keyword evidence="9 10" id="KW-0998">Cell outer membrane</keyword>
<evidence type="ECO:0000259" key="14">
    <source>
        <dbReference type="Pfam" id="PF00593"/>
    </source>
</evidence>
<keyword evidence="2 10" id="KW-0813">Transport</keyword>
<name>A0A4R3LSJ0_9HYPH</name>
<dbReference type="GO" id="GO:0044718">
    <property type="term" value="P:siderophore transmembrane transport"/>
    <property type="evidence" value="ECO:0007669"/>
    <property type="project" value="TreeGrafter"/>
</dbReference>
<evidence type="ECO:0000256" key="7">
    <source>
        <dbReference type="ARBA" id="ARBA00023136"/>
    </source>
</evidence>
<feature type="chain" id="PRO_5020837650" evidence="13">
    <location>
        <begin position="37"/>
        <end position="701"/>
    </location>
</feature>
<comment type="subcellular location">
    <subcellularLocation>
        <location evidence="1 10">Cell outer membrane</location>
        <topology evidence="1 10">Multi-pass membrane protein</topology>
    </subcellularLocation>
</comment>
<proteinExistence type="inferred from homology"/>
<evidence type="ECO:0000256" key="9">
    <source>
        <dbReference type="ARBA" id="ARBA00023237"/>
    </source>
</evidence>
<organism evidence="16 17">
    <name type="scientific">Aquabacter spiritensis</name>
    <dbReference type="NCBI Taxonomy" id="933073"/>
    <lineage>
        <taxon>Bacteria</taxon>
        <taxon>Pseudomonadati</taxon>
        <taxon>Pseudomonadota</taxon>
        <taxon>Alphaproteobacteria</taxon>
        <taxon>Hyphomicrobiales</taxon>
        <taxon>Xanthobacteraceae</taxon>
        <taxon>Aquabacter</taxon>
    </lineage>
</organism>
<feature type="domain" description="TonB-dependent receptor plug" evidence="15">
    <location>
        <begin position="71"/>
        <end position="177"/>
    </location>
</feature>
<dbReference type="InterPro" id="IPR010917">
    <property type="entry name" value="TonB_rcpt_CS"/>
</dbReference>
<comment type="caution">
    <text evidence="16">The sequence shown here is derived from an EMBL/GenBank/DDBJ whole genome shotgun (WGS) entry which is preliminary data.</text>
</comment>
<dbReference type="InterPro" id="IPR036942">
    <property type="entry name" value="Beta-barrel_TonB_sf"/>
</dbReference>
<dbReference type="InterPro" id="IPR039426">
    <property type="entry name" value="TonB-dep_rcpt-like"/>
</dbReference>
<dbReference type="GO" id="GO:0009279">
    <property type="term" value="C:cell outer membrane"/>
    <property type="evidence" value="ECO:0007669"/>
    <property type="project" value="UniProtKB-SubCell"/>
</dbReference>
<dbReference type="RefSeq" id="WP_245504713.1">
    <property type="nucleotide sequence ID" value="NZ_SMAI01000009.1"/>
</dbReference>
<sequence length="701" mass="75790">MRVLLMSIVSPAPLRRAFLRALLATTAIGLPGLASAQDASFDLPTVTVQAGQGGSLTVLSAQQARETINLTPGGVEIVTEQAWQDTPATTIKDMLDYVPGVFAQPKWGEDTRLSIRGSGISRNAHMRGILLYQDGIPLSAADGGGDFQELDPTAYQYVEVFKGANGYQYGANALGGAINFVSPTGRSNPGIGGRLDGGSFGFGRIQANAGGVNGAFDGYVTGSYLTLDGYRQHSAGTNARGSANFGWQPTDTLETRFYFNATDVQQEIPGAVSKTVALNSPQSANPTNIALDYQRNIQSVRVANKTTFLLSDTTKVDAGLFYTDKSLVHPIFQVLDYGYEEYGAFGRIVDERTIGGFDNRLVVGVNYGTGTVDAQRYTNVNGNAARLVYLSTDEATTTTVYAEDNFYVLPDLALVGAFQYLNASRGRIAYLGTVSGGNDYQLFLPKGGFVWEIGPDAQFYGNVSRSGEVPTFSELTNFAVGDIANLEAQTATTVEFGSRGTSPTFNWDVSLYRSWVQNELQCQDTGVLMGLTCTVVNLSDTIHQGLEVGANWSLFQGLFTQGAAFDSVWLNLAYTYSDFFFDNDPVWGDNQLPGIPRHYIRAELLYKHPAGFFAGPNVEWVPTAYYVDDANTLNTSPYALLNFKAGYEPPGGRFFFYVDARNLFNVNYIASVNVTALAAPNQALFEPGNGRAVYVGTKVSF</sequence>
<dbReference type="SUPFAM" id="SSF56935">
    <property type="entry name" value="Porins"/>
    <property type="match status" value="1"/>
</dbReference>
<evidence type="ECO:0000256" key="10">
    <source>
        <dbReference type="PROSITE-ProRule" id="PRU01360"/>
    </source>
</evidence>
<evidence type="ECO:0000256" key="12">
    <source>
        <dbReference type="RuleBase" id="RU003357"/>
    </source>
</evidence>
<feature type="signal peptide" evidence="13">
    <location>
        <begin position="1"/>
        <end position="36"/>
    </location>
</feature>
<evidence type="ECO:0000259" key="15">
    <source>
        <dbReference type="Pfam" id="PF07715"/>
    </source>
</evidence>
<dbReference type="Proteomes" id="UP000294664">
    <property type="component" value="Unassembled WGS sequence"/>
</dbReference>
<comment type="similarity">
    <text evidence="10 12">Belongs to the TonB-dependent receptor family.</text>
</comment>
<evidence type="ECO:0000256" key="1">
    <source>
        <dbReference type="ARBA" id="ARBA00004571"/>
    </source>
</evidence>
<dbReference type="PANTHER" id="PTHR30069">
    <property type="entry name" value="TONB-DEPENDENT OUTER MEMBRANE RECEPTOR"/>
    <property type="match status" value="1"/>
</dbReference>
<dbReference type="Gene3D" id="2.170.130.10">
    <property type="entry name" value="TonB-dependent receptor, plug domain"/>
    <property type="match status" value="1"/>
</dbReference>
<evidence type="ECO:0000256" key="4">
    <source>
        <dbReference type="ARBA" id="ARBA00022692"/>
    </source>
</evidence>
<evidence type="ECO:0000313" key="17">
    <source>
        <dbReference type="Proteomes" id="UP000294664"/>
    </source>
</evidence>
<protein>
    <submittedName>
        <fullName evidence="16">Iron complex outermembrane receptor protein</fullName>
    </submittedName>
</protein>
<dbReference type="PROSITE" id="PS52016">
    <property type="entry name" value="TONB_DEPENDENT_REC_3"/>
    <property type="match status" value="1"/>
</dbReference>
<evidence type="ECO:0000313" key="16">
    <source>
        <dbReference type="EMBL" id="TCT03492.1"/>
    </source>
</evidence>
<dbReference type="CDD" id="cd01347">
    <property type="entry name" value="ligand_gated_channel"/>
    <property type="match status" value="1"/>
</dbReference>
<reference evidence="16 17" key="1">
    <citation type="submission" date="2019-03" db="EMBL/GenBank/DDBJ databases">
        <title>Genomic Encyclopedia of Type Strains, Phase IV (KMG-IV): sequencing the most valuable type-strain genomes for metagenomic binning, comparative biology and taxonomic classification.</title>
        <authorList>
            <person name="Goeker M."/>
        </authorList>
    </citation>
    <scope>NUCLEOTIDE SEQUENCE [LARGE SCALE GENOMIC DNA]</scope>
    <source>
        <strain evidence="16 17">DSM 9035</strain>
    </source>
</reference>
<dbReference type="GO" id="GO:0015344">
    <property type="term" value="F:siderophore uptake transmembrane transporter activity"/>
    <property type="evidence" value="ECO:0007669"/>
    <property type="project" value="TreeGrafter"/>
</dbReference>
<feature type="short sequence motif" description="TonB C-terminal box" evidence="11">
    <location>
        <begin position="684"/>
        <end position="701"/>
    </location>
</feature>
<dbReference type="InterPro" id="IPR000531">
    <property type="entry name" value="Beta-barrel_TonB"/>
</dbReference>
<dbReference type="Gene3D" id="2.40.170.20">
    <property type="entry name" value="TonB-dependent receptor, beta-barrel domain"/>
    <property type="match status" value="1"/>
</dbReference>
<dbReference type="InterPro" id="IPR037066">
    <property type="entry name" value="Plug_dom_sf"/>
</dbReference>
<keyword evidence="6 12" id="KW-0798">TonB box</keyword>
<dbReference type="PANTHER" id="PTHR30069:SF29">
    <property type="entry name" value="HEMOGLOBIN AND HEMOGLOBIN-HAPTOGLOBIN-BINDING PROTEIN 1-RELATED"/>
    <property type="match status" value="1"/>
</dbReference>
<evidence type="ECO:0000256" key="2">
    <source>
        <dbReference type="ARBA" id="ARBA00022448"/>
    </source>
</evidence>